<name>A0AAN7ZBX8_9COLE</name>
<dbReference type="Proteomes" id="UP001329430">
    <property type="component" value="Chromosome 10"/>
</dbReference>
<comment type="caution">
    <text evidence="1">The sequence shown here is derived from an EMBL/GenBank/DDBJ whole genome shotgun (WGS) entry which is preliminary data.</text>
</comment>
<evidence type="ECO:0000313" key="2">
    <source>
        <dbReference type="Proteomes" id="UP001329430"/>
    </source>
</evidence>
<dbReference type="AlphaFoldDB" id="A0AAN7ZBX8"/>
<organism evidence="1 2">
    <name type="scientific">Pyrocoelia pectoralis</name>
    <dbReference type="NCBI Taxonomy" id="417401"/>
    <lineage>
        <taxon>Eukaryota</taxon>
        <taxon>Metazoa</taxon>
        <taxon>Ecdysozoa</taxon>
        <taxon>Arthropoda</taxon>
        <taxon>Hexapoda</taxon>
        <taxon>Insecta</taxon>
        <taxon>Pterygota</taxon>
        <taxon>Neoptera</taxon>
        <taxon>Endopterygota</taxon>
        <taxon>Coleoptera</taxon>
        <taxon>Polyphaga</taxon>
        <taxon>Elateriformia</taxon>
        <taxon>Elateroidea</taxon>
        <taxon>Lampyridae</taxon>
        <taxon>Lampyrinae</taxon>
        <taxon>Pyrocoelia</taxon>
    </lineage>
</organism>
<dbReference type="EMBL" id="JAVRBK010000010">
    <property type="protein sequence ID" value="KAK5637997.1"/>
    <property type="molecule type" value="Genomic_DNA"/>
</dbReference>
<sequence length="194" mass="22987">MNRAKKYVRKRKYDISVPLSLGTTRRVKVPFESLSIEPRRSKRIKRKNNSDVYQVFNSETDYYAHAQQRSIFREIDENYEKALLKMNQSSAEPFYEILREVPKYPNMKQKSIRIIKSLITQIDSTLDGNNTVKHGFVPEQQWVYNTPSNHNENLRKFTFKPFTTDDQNTVNFFNTTGNYTFNFEDSVPDSLYLT</sequence>
<accession>A0AAN7ZBX8</accession>
<gene>
    <name evidence="1" type="ORF">RI129_012292</name>
</gene>
<protein>
    <submittedName>
        <fullName evidence="1">Uncharacterized protein</fullName>
    </submittedName>
</protein>
<keyword evidence="2" id="KW-1185">Reference proteome</keyword>
<proteinExistence type="predicted"/>
<reference evidence="1 2" key="1">
    <citation type="journal article" date="2024" name="Insects">
        <title>An Improved Chromosome-Level Genome Assembly of the Firefly Pyrocoelia pectoralis.</title>
        <authorList>
            <person name="Fu X."/>
            <person name="Meyer-Rochow V.B."/>
            <person name="Ballantyne L."/>
            <person name="Zhu X."/>
        </authorList>
    </citation>
    <scope>NUCLEOTIDE SEQUENCE [LARGE SCALE GENOMIC DNA]</scope>
    <source>
        <strain evidence="1">XCY_ONT2</strain>
    </source>
</reference>
<evidence type="ECO:0000313" key="1">
    <source>
        <dbReference type="EMBL" id="KAK5637997.1"/>
    </source>
</evidence>